<reference evidence="2" key="1">
    <citation type="submission" date="2019-08" db="EMBL/GenBank/DDBJ databases">
        <authorList>
            <person name="Kucharzyk K."/>
            <person name="Murdoch R.W."/>
            <person name="Higgins S."/>
            <person name="Loffler F."/>
        </authorList>
    </citation>
    <scope>NUCLEOTIDE SEQUENCE</scope>
</reference>
<sequence length="87" mass="9913">MTYTWEIAQKEIPGTGYTSMAWTTACTCGIFARAMTNGMLTGKGMLAAEKLAKDDDFYNWVMAEQAKRGIFYKEKVEVEKNVNLWEK</sequence>
<protein>
    <recommendedName>
        <fullName evidence="1">Saccharopine dehydrogenase-like C-terminal domain-containing protein</fullName>
    </recommendedName>
</protein>
<accession>A0A645DGG2</accession>
<feature type="domain" description="Saccharopine dehydrogenase-like C-terminal" evidence="1">
    <location>
        <begin position="11"/>
        <end position="70"/>
    </location>
</feature>
<organism evidence="2">
    <name type="scientific">bioreactor metagenome</name>
    <dbReference type="NCBI Taxonomy" id="1076179"/>
    <lineage>
        <taxon>unclassified sequences</taxon>
        <taxon>metagenomes</taxon>
        <taxon>ecological metagenomes</taxon>
    </lineage>
</organism>
<name>A0A645DGG2_9ZZZZ</name>
<gene>
    <name evidence="2" type="ORF">SDC9_135472</name>
</gene>
<proteinExistence type="predicted"/>
<comment type="caution">
    <text evidence="2">The sequence shown here is derived from an EMBL/GenBank/DDBJ whole genome shotgun (WGS) entry which is preliminary data.</text>
</comment>
<dbReference type="AlphaFoldDB" id="A0A645DGG2"/>
<evidence type="ECO:0000259" key="1">
    <source>
        <dbReference type="Pfam" id="PF16653"/>
    </source>
</evidence>
<dbReference type="InterPro" id="IPR032095">
    <property type="entry name" value="Sacchrp_dh-like_C"/>
</dbReference>
<dbReference type="EMBL" id="VSSQ01035996">
    <property type="protein sequence ID" value="MPM88369.1"/>
    <property type="molecule type" value="Genomic_DNA"/>
</dbReference>
<evidence type="ECO:0000313" key="2">
    <source>
        <dbReference type="EMBL" id="MPM88369.1"/>
    </source>
</evidence>
<dbReference type="Pfam" id="PF16653">
    <property type="entry name" value="Sacchrp_dh_C"/>
    <property type="match status" value="1"/>
</dbReference>